<keyword evidence="2" id="KW-0732">Signal</keyword>
<evidence type="ECO:0000256" key="2">
    <source>
        <dbReference type="SAM" id="SignalP"/>
    </source>
</evidence>
<comment type="caution">
    <text evidence="3">The sequence shown here is derived from an EMBL/GenBank/DDBJ whole genome shotgun (WGS) entry which is preliminary data.</text>
</comment>
<feature type="signal peptide" evidence="2">
    <location>
        <begin position="1"/>
        <end position="36"/>
    </location>
</feature>
<evidence type="ECO:0000313" key="3">
    <source>
        <dbReference type="EMBL" id="GLW65945.1"/>
    </source>
</evidence>
<keyword evidence="4" id="KW-1185">Reference proteome</keyword>
<name>A0A9W6UYQ2_9ACTN</name>
<feature type="chain" id="PRO_5040811414" evidence="2">
    <location>
        <begin position="37"/>
        <end position="105"/>
    </location>
</feature>
<reference evidence="3" key="1">
    <citation type="submission" date="2023-02" db="EMBL/GenBank/DDBJ databases">
        <title>Actinomadura rubrobrunea NBRC 14622.</title>
        <authorList>
            <person name="Ichikawa N."/>
            <person name="Sato H."/>
            <person name="Tonouchi N."/>
        </authorList>
    </citation>
    <scope>NUCLEOTIDE SEQUENCE</scope>
    <source>
        <strain evidence="3">NBRC 14622</strain>
    </source>
</reference>
<protein>
    <submittedName>
        <fullName evidence="3">Uncharacterized protein</fullName>
    </submittedName>
</protein>
<evidence type="ECO:0000313" key="4">
    <source>
        <dbReference type="Proteomes" id="UP001165124"/>
    </source>
</evidence>
<gene>
    <name evidence="3" type="ORF">Arub01_41890</name>
</gene>
<sequence>MARWGVGVRYVTAVAVMVAGASAGSAIGSVAPAVHAATGVPVDDKKGTKKKVNYQEKKLVLNRSHHSTEVNNVSESASASAGPRPANASQPRATVEDMPDVWWPW</sequence>
<proteinExistence type="predicted"/>
<dbReference type="AlphaFoldDB" id="A0A9W6UYQ2"/>
<dbReference type="Proteomes" id="UP001165124">
    <property type="component" value="Unassembled WGS sequence"/>
</dbReference>
<accession>A0A9W6UYQ2</accession>
<feature type="compositionally biased region" description="Low complexity" evidence="1">
    <location>
        <begin position="69"/>
        <end position="81"/>
    </location>
</feature>
<dbReference type="EMBL" id="BSRZ01000011">
    <property type="protein sequence ID" value="GLW65945.1"/>
    <property type="molecule type" value="Genomic_DNA"/>
</dbReference>
<evidence type="ECO:0000256" key="1">
    <source>
        <dbReference type="SAM" id="MobiDB-lite"/>
    </source>
</evidence>
<feature type="region of interest" description="Disordered" evidence="1">
    <location>
        <begin position="63"/>
        <end position="105"/>
    </location>
</feature>
<organism evidence="3 4">
    <name type="scientific">Actinomadura rubrobrunea</name>
    <dbReference type="NCBI Taxonomy" id="115335"/>
    <lineage>
        <taxon>Bacteria</taxon>
        <taxon>Bacillati</taxon>
        <taxon>Actinomycetota</taxon>
        <taxon>Actinomycetes</taxon>
        <taxon>Streptosporangiales</taxon>
        <taxon>Thermomonosporaceae</taxon>
        <taxon>Actinomadura</taxon>
    </lineage>
</organism>